<reference evidence="2 3" key="1">
    <citation type="submission" date="2020-11" db="EMBL/GenBank/DDBJ databases">
        <authorList>
            <person name="Wallbank WR R."/>
            <person name="Pardo Diaz C."/>
            <person name="Kozak K."/>
            <person name="Martin S."/>
            <person name="Jiggins C."/>
            <person name="Moest M."/>
            <person name="Warren A I."/>
            <person name="Generalovic N T."/>
            <person name="Byers J.R.P. K."/>
            <person name="Montejo-Kovacevich G."/>
            <person name="Yen C E."/>
        </authorList>
    </citation>
    <scope>NUCLEOTIDE SEQUENCE [LARGE SCALE GENOMIC DNA]</scope>
</reference>
<gene>
    <name evidence="2" type="ORF">HERILL_LOCUS1761</name>
</gene>
<feature type="compositionally biased region" description="Polar residues" evidence="1">
    <location>
        <begin position="14"/>
        <end position="38"/>
    </location>
</feature>
<proteinExistence type="predicted"/>
<evidence type="ECO:0000313" key="3">
    <source>
        <dbReference type="Proteomes" id="UP000594454"/>
    </source>
</evidence>
<organism evidence="2 3">
    <name type="scientific">Hermetia illucens</name>
    <name type="common">Black soldier fly</name>
    <dbReference type="NCBI Taxonomy" id="343691"/>
    <lineage>
        <taxon>Eukaryota</taxon>
        <taxon>Metazoa</taxon>
        <taxon>Ecdysozoa</taxon>
        <taxon>Arthropoda</taxon>
        <taxon>Hexapoda</taxon>
        <taxon>Insecta</taxon>
        <taxon>Pterygota</taxon>
        <taxon>Neoptera</taxon>
        <taxon>Endopterygota</taxon>
        <taxon>Diptera</taxon>
        <taxon>Brachycera</taxon>
        <taxon>Stratiomyomorpha</taxon>
        <taxon>Stratiomyidae</taxon>
        <taxon>Hermetiinae</taxon>
        <taxon>Hermetia</taxon>
    </lineage>
</organism>
<name>A0A7R8UCZ1_HERIL</name>
<dbReference type="AlphaFoldDB" id="A0A7R8UCZ1"/>
<dbReference type="InParanoid" id="A0A7R8UCZ1"/>
<sequence>MSIPRRTASKEDLTTITSTQGSSKENVSENNNTTNDTQYPEYVRSLKERECWKLFQKMMNKGVTISYDTILRGMLTPTELRLIQKQKELEEARKNKELEEVGERK</sequence>
<protein>
    <submittedName>
        <fullName evidence="2">Uncharacterized protein</fullName>
    </submittedName>
</protein>
<evidence type="ECO:0000256" key="1">
    <source>
        <dbReference type="SAM" id="MobiDB-lite"/>
    </source>
</evidence>
<dbReference type="Proteomes" id="UP000594454">
    <property type="component" value="Chromosome 1"/>
</dbReference>
<dbReference type="EMBL" id="LR899009">
    <property type="protein sequence ID" value="CAD7078500.1"/>
    <property type="molecule type" value="Genomic_DNA"/>
</dbReference>
<accession>A0A7R8UCZ1</accession>
<feature type="region of interest" description="Disordered" evidence="1">
    <location>
        <begin position="1"/>
        <end position="41"/>
    </location>
</feature>
<keyword evidence="3" id="KW-1185">Reference proteome</keyword>
<evidence type="ECO:0000313" key="2">
    <source>
        <dbReference type="EMBL" id="CAD7078500.1"/>
    </source>
</evidence>